<dbReference type="EMBL" id="QGMJ01000220">
    <property type="protein sequence ID" value="TVY39596.1"/>
    <property type="molecule type" value="Genomic_DNA"/>
</dbReference>
<comment type="caution">
    <text evidence="2">The sequence shown here is derived from an EMBL/GenBank/DDBJ whole genome shotgun (WGS) entry which is preliminary data.</text>
</comment>
<organism evidence="2 3">
    <name type="scientific">Lachnellula subtilissima</name>
    <dbReference type="NCBI Taxonomy" id="602034"/>
    <lineage>
        <taxon>Eukaryota</taxon>
        <taxon>Fungi</taxon>
        <taxon>Dikarya</taxon>
        <taxon>Ascomycota</taxon>
        <taxon>Pezizomycotina</taxon>
        <taxon>Leotiomycetes</taxon>
        <taxon>Helotiales</taxon>
        <taxon>Lachnaceae</taxon>
        <taxon>Lachnellula</taxon>
    </lineage>
</organism>
<keyword evidence="1" id="KW-1133">Transmembrane helix</keyword>
<evidence type="ECO:0000256" key="1">
    <source>
        <dbReference type="SAM" id="Phobius"/>
    </source>
</evidence>
<keyword evidence="1" id="KW-0472">Membrane</keyword>
<name>A0A8H8UCY0_9HELO</name>
<evidence type="ECO:0000313" key="2">
    <source>
        <dbReference type="EMBL" id="TVY39596.1"/>
    </source>
</evidence>
<dbReference type="AlphaFoldDB" id="A0A8H8UCY0"/>
<reference evidence="2 3" key="1">
    <citation type="submission" date="2018-05" db="EMBL/GenBank/DDBJ databases">
        <title>Genome sequencing and assembly of the regulated plant pathogen Lachnellula willkommii and related sister species for the development of diagnostic species identification markers.</title>
        <authorList>
            <person name="Giroux E."/>
            <person name="Bilodeau G."/>
        </authorList>
    </citation>
    <scope>NUCLEOTIDE SEQUENCE [LARGE SCALE GENOMIC DNA]</scope>
    <source>
        <strain evidence="2 3">CBS 197.66</strain>
    </source>
</reference>
<proteinExistence type="predicted"/>
<accession>A0A8H8UCY0</accession>
<dbReference type="PANTHER" id="PTHR42044">
    <property type="entry name" value="DUF676 DOMAIN-CONTAINING PROTEIN-RELATED"/>
    <property type="match status" value="1"/>
</dbReference>
<sequence>MAGTKFYGSQVGGKSVTPHSYTGSPLELLRHDILSAFSFYNLLPNIILPLNPCRSGEFCELYPSAANLWAMFLHLLLFCMQLPFILSIPFWLLFPVWMVVTGVAVFALVNNAICFLLNGTRGRFVSEPKYAEMKAEHEHEQWIFLNGVAVGKHWMQSNINRLALTFGRPVLGVHNKTSGVIFDVLQCLIQRNFNYATMDIRDGYKIVKSTLYNPNLTKVIFILHSQGAIEGGMILDWLLQELPQDLLSKLEIYTFGNAANHFNNPHLHLLSQHAALKNPRRATLTRTKTHIEEHSYPNNAHPHHPHGHVDGDDVNMNTKHHYAHTADPVSRWGVLHFITSPPISATAPRFMGRVFEYAGANGGHQFCMHYLDNMFPLKKCKDGLGIGGCGFEGCVDVDVNVDGVAGDGEGKGDGDEAGFMDEEVEWWGRGASREGLESSSLSASGSFNFCTKKDGDGEGEQTVEVGINEMSPVSASSTMNALRGEFENGRRFTKKERYKVRELSRLSLYRNGGSPRRDAVDAGIARMATI</sequence>
<feature type="transmembrane region" description="Helical" evidence="1">
    <location>
        <begin position="68"/>
        <end position="90"/>
    </location>
</feature>
<feature type="transmembrane region" description="Helical" evidence="1">
    <location>
        <begin position="96"/>
        <end position="117"/>
    </location>
</feature>
<keyword evidence="1" id="KW-0812">Transmembrane</keyword>
<evidence type="ECO:0000313" key="3">
    <source>
        <dbReference type="Proteomes" id="UP000462212"/>
    </source>
</evidence>
<gene>
    <name evidence="2" type="ORF">LSUB1_G003219</name>
</gene>
<keyword evidence="3" id="KW-1185">Reference proteome</keyword>
<dbReference type="PANTHER" id="PTHR42044:SF2">
    <property type="entry name" value="DUF676 DOMAIN-CONTAINING PROTEIN"/>
    <property type="match status" value="1"/>
</dbReference>
<dbReference type="OrthoDB" id="202545at2759"/>
<protein>
    <submittedName>
        <fullName evidence="2">Uncharacterized protein</fullName>
    </submittedName>
</protein>
<dbReference type="Proteomes" id="UP000462212">
    <property type="component" value="Unassembled WGS sequence"/>
</dbReference>